<dbReference type="HOGENOM" id="CLU_033546_2_2_2"/>
<dbReference type="GO" id="GO:0006164">
    <property type="term" value="P:purine nucleotide biosynthetic process"/>
    <property type="evidence" value="ECO:0007669"/>
    <property type="project" value="TreeGrafter"/>
</dbReference>
<dbReference type="PaxDb" id="768679-TTX_1005"/>
<dbReference type="GO" id="GO:0005737">
    <property type="term" value="C:cytoplasm"/>
    <property type="evidence" value="ECO:0007669"/>
    <property type="project" value="TreeGrafter"/>
</dbReference>
<evidence type="ECO:0000256" key="8">
    <source>
        <dbReference type="RuleBase" id="RU004324"/>
    </source>
</evidence>
<dbReference type="RefSeq" id="WP_014126905.1">
    <property type="nucleotide sequence ID" value="NC_016070.1"/>
</dbReference>
<reference evidence="11 12" key="1">
    <citation type="journal article" date="2011" name="PLoS ONE">
        <title>The complete genome sequence of Thermoproteus tenax: a physiologically versatile member of the Crenarchaeota.</title>
        <authorList>
            <person name="Siebers B."/>
            <person name="Zaparty M."/>
            <person name="Raddatz G."/>
            <person name="Tjaden B."/>
            <person name="Albers S.V."/>
            <person name="Bell S.D."/>
            <person name="Blombach F."/>
            <person name="Kletzin A."/>
            <person name="Kyrpides N."/>
            <person name="Lanz C."/>
            <person name="Plagens A."/>
            <person name="Rampp M."/>
            <person name="Rosinus A."/>
            <person name="von Jan M."/>
            <person name="Makarova K.S."/>
            <person name="Klenk H.P."/>
            <person name="Schuster S.C."/>
            <person name="Hensel R."/>
        </authorList>
    </citation>
    <scope>NUCLEOTIDE SEQUENCE [LARGE SCALE GENOMIC DNA]</scope>
    <source>
        <strain evidence="12">ATCC 35583 / DSM 2078 / JCM 9277 / NBRC 100435 / Kra 1</strain>
    </source>
</reference>
<dbReference type="GO" id="GO:0004749">
    <property type="term" value="F:ribose phosphate diphosphokinase activity"/>
    <property type="evidence" value="ECO:0007669"/>
    <property type="project" value="UniProtKB-EC"/>
</dbReference>
<dbReference type="Proteomes" id="UP000002654">
    <property type="component" value="Chromosome"/>
</dbReference>
<dbReference type="PANTHER" id="PTHR10210">
    <property type="entry name" value="RIBOSE-PHOSPHATE DIPHOSPHOKINASE FAMILY MEMBER"/>
    <property type="match status" value="1"/>
</dbReference>
<evidence type="ECO:0000256" key="2">
    <source>
        <dbReference type="ARBA" id="ARBA00022679"/>
    </source>
</evidence>
<dbReference type="SMART" id="SM01400">
    <property type="entry name" value="Pribosyltran_N"/>
    <property type="match status" value="1"/>
</dbReference>
<evidence type="ECO:0000259" key="10">
    <source>
        <dbReference type="Pfam" id="PF13793"/>
    </source>
</evidence>
<dbReference type="PANTHER" id="PTHR10210:SF32">
    <property type="entry name" value="RIBOSE-PHOSPHATE PYROPHOSPHOKINASE 2"/>
    <property type="match status" value="1"/>
</dbReference>
<name>G4RQ04_THETK</name>
<organism evidence="11 12">
    <name type="scientific">Thermoproteus tenax (strain ATCC 35583 / DSM 2078 / JCM 9277 / NBRC 100435 / Kra 1)</name>
    <dbReference type="NCBI Taxonomy" id="768679"/>
    <lineage>
        <taxon>Archaea</taxon>
        <taxon>Thermoproteota</taxon>
        <taxon>Thermoprotei</taxon>
        <taxon>Thermoproteales</taxon>
        <taxon>Thermoproteaceae</taxon>
        <taxon>Thermoproteus</taxon>
    </lineage>
</organism>
<dbReference type="GO" id="GO:0002189">
    <property type="term" value="C:ribose phosphate diphosphokinase complex"/>
    <property type="evidence" value="ECO:0007669"/>
    <property type="project" value="TreeGrafter"/>
</dbReference>
<dbReference type="CDD" id="cd06223">
    <property type="entry name" value="PRTases_typeI"/>
    <property type="match status" value="1"/>
</dbReference>
<dbReference type="SUPFAM" id="SSF53271">
    <property type="entry name" value="PRTase-like"/>
    <property type="match status" value="2"/>
</dbReference>
<dbReference type="eggNOG" id="arCOG00067">
    <property type="taxonomic scope" value="Archaea"/>
</dbReference>
<dbReference type="EMBL" id="FN869859">
    <property type="protein sequence ID" value="CCC81650.1"/>
    <property type="molecule type" value="Genomic_DNA"/>
</dbReference>
<dbReference type="FunFam" id="3.40.50.2020:FF:000014">
    <property type="entry name" value="Ribose-phosphate pyrophosphokinase 1"/>
    <property type="match status" value="1"/>
</dbReference>
<evidence type="ECO:0000256" key="5">
    <source>
        <dbReference type="ARBA" id="ARBA00022777"/>
    </source>
</evidence>
<dbReference type="InterPro" id="IPR029099">
    <property type="entry name" value="Pribosyltran_N"/>
</dbReference>
<dbReference type="GO" id="GO:0005524">
    <property type="term" value="F:ATP binding"/>
    <property type="evidence" value="ECO:0007669"/>
    <property type="project" value="UniProtKB-KW"/>
</dbReference>
<dbReference type="GeneID" id="11261892"/>
<evidence type="ECO:0000256" key="1">
    <source>
        <dbReference type="ARBA" id="ARBA00013247"/>
    </source>
</evidence>
<evidence type="ECO:0000256" key="3">
    <source>
        <dbReference type="ARBA" id="ARBA00022727"/>
    </source>
</evidence>
<dbReference type="Pfam" id="PF00156">
    <property type="entry name" value="Pribosyltran"/>
    <property type="match status" value="1"/>
</dbReference>
<dbReference type="EC" id="2.7.6.1" evidence="1"/>
<evidence type="ECO:0000256" key="7">
    <source>
        <dbReference type="ARBA" id="ARBA00049535"/>
    </source>
</evidence>
<dbReference type="GO" id="GO:0006015">
    <property type="term" value="P:5-phosphoribose 1-diphosphate biosynthetic process"/>
    <property type="evidence" value="ECO:0007669"/>
    <property type="project" value="TreeGrafter"/>
</dbReference>
<evidence type="ECO:0000259" key="9">
    <source>
        <dbReference type="Pfam" id="PF00156"/>
    </source>
</evidence>
<feature type="domain" description="Phosphoribosyltransferase" evidence="9">
    <location>
        <begin position="153"/>
        <end position="243"/>
    </location>
</feature>
<evidence type="ECO:0000313" key="11">
    <source>
        <dbReference type="EMBL" id="CCC81650.1"/>
    </source>
</evidence>
<comment type="similarity">
    <text evidence="8">Belongs to the ribose-phosphate pyrophosphokinase family.</text>
</comment>
<dbReference type="KEGG" id="ttn:TTX_1005"/>
<gene>
    <name evidence="11" type="primary">prsA</name>
    <name evidence="11" type="ordered locus">TTX_1005</name>
</gene>
<dbReference type="AlphaFoldDB" id="G4RQ04"/>
<evidence type="ECO:0000256" key="4">
    <source>
        <dbReference type="ARBA" id="ARBA00022741"/>
    </source>
</evidence>
<keyword evidence="2 11" id="KW-0808">Transferase</keyword>
<keyword evidence="12" id="KW-1185">Reference proteome</keyword>
<keyword evidence="4" id="KW-0547">Nucleotide-binding</keyword>
<dbReference type="STRING" id="768679.TTX_1005"/>
<evidence type="ECO:0000313" key="12">
    <source>
        <dbReference type="Proteomes" id="UP000002654"/>
    </source>
</evidence>
<evidence type="ECO:0000256" key="6">
    <source>
        <dbReference type="ARBA" id="ARBA00022840"/>
    </source>
</evidence>
<dbReference type="NCBIfam" id="TIGR01251">
    <property type="entry name" value="ribP_PPkin"/>
    <property type="match status" value="1"/>
</dbReference>
<proteinExistence type="inferred from homology"/>
<dbReference type="GO" id="GO:0016301">
    <property type="term" value="F:kinase activity"/>
    <property type="evidence" value="ECO:0007669"/>
    <property type="project" value="UniProtKB-KW"/>
</dbReference>
<dbReference type="InterPro" id="IPR029057">
    <property type="entry name" value="PRTase-like"/>
</dbReference>
<accession>G4RQ04</accession>
<keyword evidence="5" id="KW-0418">Kinase</keyword>
<dbReference type="Gene3D" id="3.40.50.2020">
    <property type="match status" value="2"/>
</dbReference>
<keyword evidence="3 8" id="KW-0545">Nucleotide biosynthesis</keyword>
<feature type="domain" description="Ribose-phosphate pyrophosphokinase N-terminal" evidence="10">
    <location>
        <begin position="2"/>
        <end position="111"/>
    </location>
</feature>
<dbReference type="InterPro" id="IPR000836">
    <property type="entry name" value="PRTase_dom"/>
</dbReference>
<protein>
    <recommendedName>
        <fullName evidence="1">ribose-phosphate diphosphokinase</fullName>
        <ecNumber evidence="1">2.7.6.1</ecNumber>
    </recommendedName>
</protein>
<comment type="catalytic activity">
    <reaction evidence="7">
        <text>D-ribose 5-phosphate + ATP = 5-phospho-alpha-D-ribose 1-diphosphate + AMP + H(+)</text>
        <dbReference type="Rhea" id="RHEA:15609"/>
        <dbReference type="ChEBI" id="CHEBI:15378"/>
        <dbReference type="ChEBI" id="CHEBI:30616"/>
        <dbReference type="ChEBI" id="CHEBI:58017"/>
        <dbReference type="ChEBI" id="CHEBI:78346"/>
        <dbReference type="ChEBI" id="CHEBI:456215"/>
        <dbReference type="EC" id="2.7.6.1"/>
    </reaction>
</comment>
<dbReference type="GO" id="GO:0000287">
    <property type="term" value="F:magnesium ion binding"/>
    <property type="evidence" value="ECO:0007669"/>
    <property type="project" value="InterPro"/>
</dbReference>
<dbReference type="OrthoDB" id="371997at2157"/>
<sequence>MRLYYFKNAEDLAKAISARLGIDARQIEERDFPDGEVLVRVEPAREVALIARLYPDVNKNLVKLYLALDALTDYGAERIVLVAPYLPYARQDRRFREGEPISSKTVLSHLKLYPVTHVVTVDLHKAYISDYVGGIRFINIYPSSQFAEVLRRWNVSHVLSPDAGSLGRAEALAKALGASYDYFEKFRDRETGEIYMRPREGTSLQGKAVAIVDDILATGGTLVDACKNARMLGASAVYAAVTHCMLLGNAREKIKGCISALYCTNTIPCEYSSVDIARPLAEALASIL</sequence>
<dbReference type="PATRIC" id="fig|768679.9.peg.1015"/>
<dbReference type="Pfam" id="PF13793">
    <property type="entry name" value="Pribosyltran_N"/>
    <property type="match status" value="1"/>
</dbReference>
<dbReference type="InterPro" id="IPR005946">
    <property type="entry name" value="Rib-P_diPkinase"/>
</dbReference>
<keyword evidence="6" id="KW-0067">ATP-binding</keyword>